<evidence type="ECO:0000256" key="1">
    <source>
        <dbReference type="SAM" id="Phobius"/>
    </source>
</evidence>
<evidence type="ECO:0000313" key="2">
    <source>
        <dbReference type="EMBL" id="MFD0946335.1"/>
    </source>
</evidence>
<keyword evidence="1" id="KW-0812">Transmembrane</keyword>
<dbReference type="RefSeq" id="WP_264943706.1">
    <property type="nucleotide sequence ID" value="NZ_JAPDRA010000003.1"/>
</dbReference>
<comment type="caution">
    <text evidence="2">The sequence shown here is derived from an EMBL/GenBank/DDBJ whole genome shotgun (WGS) entry which is preliminary data.</text>
</comment>
<organism evidence="2 3">
    <name type="scientific">Sphingomonas canadensis</name>
    <dbReference type="NCBI Taxonomy" id="1219257"/>
    <lineage>
        <taxon>Bacteria</taxon>
        <taxon>Pseudomonadati</taxon>
        <taxon>Pseudomonadota</taxon>
        <taxon>Alphaproteobacteria</taxon>
        <taxon>Sphingomonadales</taxon>
        <taxon>Sphingomonadaceae</taxon>
        <taxon>Sphingomonas</taxon>
    </lineage>
</organism>
<evidence type="ECO:0000313" key="3">
    <source>
        <dbReference type="Proteomes" id="UP001596977"/>
    </source>
</evidence>
<feature type="transmembrane region" description="Helical" evidence="1">
    <location>
        <begin position="12"/>
        <end position="34"/>
    </location>
</feature>
<feature type="transmembrane region" description="Helical" evidence="1">
    <location>
        <begin position="97"/>
        <end position="122"/>
    </location>
</feature>
<sequence>MVKIGAVWDRTAEFLADNLSSIMPVALFAFFFPYSINGSFQQAAQGATESLQLVFLLVSFAVGVLSMWGALALIAMVTGDDSREAGRRATRRLLPAVIVRLALLVPLCLCFLPTLIALVAGGADFRALLNNDAAGMPKAAQWTFLVNLLVVLPLWLALAARLVLIDPVVLAEERMFGAIARSWRLTRGLTWRMIGVILLYLVVSVVAWQAARTVFGVLFQLIVGDGGGGLSLSGVLTSITVAAVQAALAVVSALFAAHLLLAAIVSERGQPR</sequence>
<feature type="transmembrane region" description="Helical" evidence="1">
    <location>
        <begin position="189"/>
        <end position="211"/>
    </location>
</feature>
<proteinExistence type="predicted"/>
<dbReference type="Proteomes" id="UP001596977">
    <property type="component" value="Unassembled WGS sequence"/>
</dbReference>
<gene>
    <name evidence="2" type="ORF">ACFQ1E_08305</name>
</gene>
<name>A0ABW3H7F8_9SPHN</name>
<protein>
    <recommendedName>
        <fullName evidence="4">Glycerophosphoryl diester phosphodiesterase membrane domain-containing protein</fullName>
    </recommendedName>
</protein>
<dbReference type="EMBL" id="JBHTJG010000003">
    <property type="protein sequence ID" value="MFD0946335.1"/>
    <property type="molecule type" value="Genomic_DNA"/>
</dbReference>
<feature type="transmembrane region" description="Helical" evidence="1">
    <location>
        <begin position="239"/>
        <end position="265"/>
    </location>
</feature>
<feature type="transmembrane region" description="Helical" evidence="1">
    <location>
        <begin position="142"/>
        <end position="169"/>
    </location>
</feature>
<evidence type="ECO:0008006" key="4">
    <source>
        <dbReference type="Google" id="ProtNLM"/>
    </source>
</evidence>
<accession>A0ABW3H7F8</accession>
<feature type="transmembrane region" description="Helical" evidence="1">
    <location>
        <begin position="54"/>
        <end position="77"/>
    </location>
</feature>
<keyword evidence="1" id="KW-0472">Membrane</keyword>
<keyword evidence="3" id="KW-1185">Reference proteome</keyword>
<reference evidence="3" key="1">
    <citation type="journal article" date="2019" name="Int. J. Syst. Evol. Microbiol.">
        <title>The Global Catalogue of Microorganisms (GCM) 10K type strain sequencing project: providing services to taxonomists for standard genome sequencing and annotation.</title>
        <authorList>
            <consortium name="The Broad Institute Genomics Platform"/>
            <consortium name="The Broad Institute Genome Sequencing Center for Infectious Disease"/>
            <person name="Wu L."/>
            <person name="Ma J."/>
        </authorList>
    </citation>
    <scope>NUCLEOTIDE SEQUENCE [LARGE SCALE GENOMIC DNA]</scope>
    <source>
        <strain evidence="3">CCUG 62982</strain>
    </source>
</reference>
<keyword evidence="1" id="KW-1133">Transmembrane helix</keyword>